<evidence type="ECO:0000313" key="1">
    <source>
        <dbReference type="EMBL" id="GAF71281.1"/>
    </source>
</evidence>
<dbReference type="AlphaFoldDB" id="X0S7T2"/>
<comment type="caution">
    <text evidence="1">The sequence shown here is derived from an EMBL/GenBank/DDBJ whole genome shotgun (WGS) entry which is preliminary data.</text>
</comment>
<organism evidence="1">
    <name type="scientific">marine sediment metagenome</name>
    <dbReference type="NCBI Taxonomy" id="412755"/>
    <lineage>
        <taxon>unclassified sequences</taxon>
        <taxon>metagenomes</taxon>
        <taxon>ecological metagenomes</taxon>
    </lineage>
</organism>
<name>X0S7T2_9ZZZZ</name>
<gene>
    <name evidence="1" type="ORF">S01H1_07767</name>
</gene>
<accession>X0S7T2</accession>
<dbReference type="EMBL" id="BARS01003989">
    <property type="protein sequence ID" value="GAF71281.1"/>
    <property type="molecule type" value="Genomic_DNA"/>
</dbReference>
<reference evidence="1" key="1">
    <citation type="journal article" date="2014" name="Front. Microbiol.">
        <title>High frequency of phylogenetically diverse reductive dehalogenase-homologous genes in deep subseafloor sedimentary metagenomes.</title>
        <authorList>
            <person name="Kawai M."/>
            <person name="Futagami T."/>
            <person name="Toyoda A."/>
            <person name="Takaki Y."/>
            <person name="Nishi S."/>
            <person name="Hori S."/>
            <person name="Arai W."/>
            <person name="Tsubouchi T."/>
            <person name="Morono Y."/>
            <person name="Uchiyama I."/>
            <person name="Ito T."/>
            <person name="Fujiyama A."/>
            <person name="Inagaki F."/>
            <person name="Takami H."/>
        </authorList>
    </citation>
    <scope>NUCLEOTIDE SEQUENCE</scope>
    <source>
        <strain evidence="1">Expedition CK06-06</strain>
    </source>
</reference>
<protein>
    <submittedName>
        <fullName evidence="1">Uncharacterized protein</fullName>
    </submittedName>
</protein>
<sequence>MTKKYFNPVIFNKPKDSIRGKKEKPFPAKHHWSPALDEIWDEIGKLETGETRFFKTGLILGKNLPGVAATQRFAQNPSKDNLDKLYIVLPQDFGPAGDYFVKLLKATLEKHNG</sequence>
<proteinExistence type="predicted"/>